<dbReference type="InterPro" id="IPR050289">
    <property type="entry name" value="TorD/DmsD_chaperones"/>
</dbReference>
<evidence type="ECO:0000313" key="2">
    <source>
        <dbReference type="EMBL" id="CAB3674565.1"/>
    </source>
</evidence>
<accession>A0A6J5HX00</accession>
<dbReference type="GO" id="GO:0051259">
    <property type="term" value="P:protein complex oligomerization"/>
    <property type="evidence" value="ECO:0007669"/>
    <property type="project" value="InterPro"/>
</dbReference>
<dbReference type="PANTHER" id="PTHR34227:SF11">
    <property type="entry name" value="CHAPERONE PROTEIN TORD"/>
    <property type="match status" value="1"/>
</dbReference>
<organism evidence="2 3">
    <name type="scientific">Achromobacter insuavis</name>
    <dbReference type="NCBI Taxonomy" id="1287735"/>
    <lineage>
        <taxon>Bacteria</taxon>
        <taxon>Pseudomonadati</taxon>
        <taxon>Pseudomonadota</taxon>
        <taxon>Betaproteobacteria</taxon>
        <taxon>Burkholderiales</taxon>
        <taxon>Alcaligenaceae</taxon>
        <taxon>Achromobacter</taxon>
    </lineage>
</organism>
<protein>
    <submittedName>
        <fullName evidence="2">Chaperone protein TorD</fullName>
    </submittedName>
</protein>
<dbReference type="SUPFAM" id="SSF89155">
    <property type="entry name" value="TorD-like"/>
    <property type="match status" value="1"/>
</dbReference>
<dbReference type="RefSeq" id="WP_231689903.1">
    <property type="nucleotide sequence ID" value="NZ_CADIJR010000042.1"/>
</dbReference>
<gene>
    <name evidence="2" type="primary">torD</name>
    <name evidence="2" type="ORF">LMG26845_03950</name>
</gene>
<evidence type="ECO:0000256" key="1">
    <source>
        <dbReference type="ARBA" id="ARBA00023186"/>
    </source>
</evidence>
<dbReference type="Gene3D" id="1.20.1280.20">
    <property type="entry name" value="HscB, C-terminal domain"/>
    <property type="match status" value="1"/>
</dbReference>
<dbReference type="InterPro" id="IPR036386">
    <property type="entry name" value="HscB_C_sf"/>
</dbReference>
<dbReference type="Gene3D" id="1.20.120.1820">
    <property type="match status" value="1"/>
</dbReference>
<dbReference type="InterPro" id="IPR036411">
    <property type="entry name" value="TorD-like_sf"/>
</dbReference>
<keyword evidence="3" id="KW-1185">Reference proteome</keyword>
<dbReference type="Proteomes" id="UP000507979">
    <property type="component" value="Unassembled WGS sequence"/>
</dbReference>
<keyword evidence="1" id="KW-0143">Chaperone</keyword>
<reference evidence="2 3" key="1">
    <citation type="submission" date="2020-04" db="EMBL/GenBank/DDBJ databases">
        <authorList>
            <person name="De Canck E."/>
        </authorList>
    </citation>
    <scope>NUCLEOTIDE SEQUENCE [LARGE SCALE GENOMIC DNA]</scope>
    <source>
        <strain evidence="2 3">LMG 26845</strain>
    </source>
</reference>
<dbReference type="EMBL" id="CADIJR010000042">
    <property type="protein sequence ID" value="CAB3674565.1"/>
    <property type="molecule type" value="Genomic_DNA"/>
</dbReference>
<dbReference type="InterPro" id="IPR020945">
    <property type="entry name" value="DMSO/NO3_reduct_chaperone"/>
</dbReference>
<dbReference type="Pfam" id="PF02613">
    <property type="entry name" value="Nitrate_red_del"/>
    <property type="match status" value="1"/>
</dbReference>
<dbReference type="NCBIfam" id="NF003442">
    <property type="entry name" value="PRK04976.1"/>
    <property type="match status" value="1"/>
</dbReference>
<dbReference type="GeneID" id="92899822"/>
<proteinExistence type="predicted"/>
<name>A0A6J5HX00_9BURK</name>
<dbReference type="PANTHER" id="PTHR34227">
    <property type="entry name" value="CHAPERONE PROTEIN YCDY"/>
    <property type="match status" value="1"/>
</dbReference>
<evidence type="ECO:0000313" key="3">
    <source>
        <dbReference type="Proteomes" id="UP000507979"/>
    </source>
</evidence>
<dbReference type="AlphaFoldDB" id="A0A6J5HX00"/>
<sequence length="220" mass="24323">MDNARIDLDWAAISHARSQIYGWFSTVFAKELGREAMALYLAGGVEPLLSVFSNLGLAREAEAVDGVLREWAQHGDALLENAADFAALFLLEGRHCPIPYASYYLGDGGLLYGKPAQLMRSFLASSQLRLDEQFKEPEDHLSVILALLSWWTKACDRAADITAQARDQAAFIESALTSWLAAWQARMDAVDGLAFRFYPAVGALLAAFVRVDLECLNTFR</sequence>